<accession>A0ABN1ZSY9</accession>
<evidence type="ECO:0000313" key="3">
    <source>
        <dbReference type="Proteomes" id="UP001501470"/>
    </source>
</evidence>
<keyword evidence="3" id="KW-1185">Reference proteome</keyword>
<gene>
    <name evidence="2" type="ORF">GCM10009827_016030</name>
</gene>
<evidence type="ECO:0000256" key="1">
    <source>
        <dbReference type="SAM" id="MobiDB-lite"/>
    </source>
</evidence>
<sequence>MTRAATVAHQFVDVVPDTLQQGIVYVCIPYTTAVHLCLCGCGGEVATPIKPTGWRLGFNGVAISLDPSIGNWSFTCRSHYWITDGRVRWDRQWGPAEVAFARAREDAHRERHFDDSAPKPVGADTTASLVGQPASPARRVSAWLRPDSWLRRWRKRRGARPDRKSR</sequence>
<dbReference type="Pfam" id="PF20137">
    <property type="entry name" value="BubE"/>
    <property type="match status" value="1"/>
</dbReference>
<comment type="caution">
    <text evidence="2">The sequence shown here is derived from an EMBL/GenBank/DDBJ whole genome shotgun (WGS) entry which is preliminary data.</text>
</comment>
<dbReference type="EMBL" id="BAAAQD010000002">
    <property type="protein sequence ID" value="GAA1503694.1"/>
    <property type="molecule type" value="Genomic_DNA"/>
</dbReference>
<dbReference type="InterPro" id="IPR045384">
    <property type="entry name" value="DUF6527"/>
</dbReference>
<evidence type="ECO:0000313" key="2">
    <source>
        <dbReference type="EMBL" id="GAA1503694.1"/>
    </source>
</evidence>
<organism evidence="2 3">
    <name type="scientific">Dactylosporangium maewongense</name>
    <dbReference type="NCBI Taxonomy" id="634393"/>
    <lineage>
        <taxon>Bacteria</taxon>
        <taxon>Bacillati</taxon>
        <taxon>Actinomycetota</taxon>
        <taxon>Actinomycetes</taxon>
        <taxon>Micromonosporales</taxon>
        <taxon>Micromonosporaceae</taxon>
        <taxon>Dactylosporangium</taxon>
    </lineage>
</organism>
<feature type="region of interest" description="Disordered" evidence="1">
    <location>
        <begin position="109"/>
        <end position="139"/>
    </location>
</feature>
<dbReference type="RefSeq" id="WP_344501135.1">
    <property type="nucleotide sequence ID" value="NZ_BAAAQD010000002.1"/>
</dbReference>
<name>A0ABN1ZSY9_9ACTN</name>
<dbReference type="Proteomes" id="UP001501470">
    <property type="component" value="Unassembled WGS sequence"/>
</dbReference>
<protein>
    <submittedName>
        <fullName evidence="2">Uncharacterized protein</fullName>
    </submittedName>
</protein>
<reference evidence="2 3" key="1">
    <citation type="journal article" date="2019" name="Int. J. Syst. Evol. Microbiol.">
        <title>The Global Catalogue of Microorganisms (GCM) 10K type strain sequencing project: providing services to taxonomists for standard genome sequencing and annotation.</title>
        <authorList>
            <consortium name="The Broad Institute Genomics Platform"/>
            <consortium name="The Broad Institute Genome Sequencing Center for Infectious Disease"/>
            <person name="Wu L."/>
            <person name="Ma J."/>
        </authorList>
    </citation>
    <scope>NUCLEOTIDE SEQUENCE [LARGE SCALE GENOMIC DNA]</scope>
    <source>
        <strain evidence="2 3">JCM 15933</strain>
    </source>
</reference>
<proteinExistence type="predicted"/>